<evidence type="ECO:0000256" key="2">
    <source>
        <dbReference type="SAM" id="Phobius"/>
    </source>
</evidence>
<keyword evidence="2" id="KW-0812">Transmembrane</keyword>
<dbReference type="OrthoDB" id="10020332at2"/>
<evidence type="ECO:0000256" key="1">
    <source>
        <dbReference type="SAM" id="MobiDB-lite"/>
    </source>
</evidence>
<name>A0A378I4F5_9GAMM</name>
<reference evidence="3 4" key="1">
    <citation type="submission" date="2018-06" db="EMBL/GenBank/DDBJ databases">
        <authorList>
            <consortium name="Pathogen Informatics"/>
            <person name="Doyle S."/>
        </authorList>
    </citation>
    <scope>NUCLEOTIDE SEQUENCE [LARGE SCALE GENOMIC DNA]</scope>
    <source>
        <strain evidence="3 4">NCTC13315</strain>
    </source>
</reference>
<protein>
    <submittedName>
        <fullName evidence="3">Uncharacterized protein</fullName>
    </submittedName>
</protein>
<gene>
    <name evidence="3" type="ORF">NCTC13315_02119</name>
</gene>
<organism evidence="3 4">
    <name type="scientific">Legionella beliardensis</name>
    <dbReference type="NCBI Taxonomy" id="91822"/>
    <lineage>
        <taxon>Bacteria</taxon>
        <taxon>Pseudomonadati</taxon>
        <taxon>Pseudomonadota</taxon>
        <taxon>Gammaproteobacteria</taxon>
        <taxon>Legionellales</taxon>
        <taxon>Legionellaceae</taxon>
        <taxon>Legionella</taxon>
    </lineage>
</organism>
<accession>A0A378I4F5</accession>
<keyword evidence="4" id="KW-1185">Reference proteome</keyword>
<feature type="transmembrane region" description="Helical" evidence="2">
    <location>
        <begin position="238"/>
        <end position="258"/>
    </location>
</feature>
<sequence length="536" mass="57639">MVMVTWKEVILASFVKVYPPDGFDPISVQFNGRPLLLDELLPLIAQERQEMKPAYTHFHLTDEEQAQGEQKQFKEKYYDSPITHVTTFLGLPNQCPTGVSQSWSNIAKNFIGWQDNKTTGRMAYNIAKMPLVVPWNLTMAVLKTALNIVKLGTEFLPRAIADSCSKGRRYASDKLKGKNLSTGAKVGYGALYGLAILGQIVSECVYFAGQALTSPIKGVRSAWKLGEKIAGKGIGGKLLGGVLATLSIAVTVTAYAFLWPLAVKTLGPVILSKMPTVISHAINVVVNAISPLMSTVGNYLMPIFGKAFSAMGMTVAPAAVGAAAVAGAALTTVGTTISRFVFDPLKNWWNKSAREKLETKPLNTASKRVVSSKEASISSDDEQKHDDDQKQVGHVPVVQDPPRASRKDGQPQNILASISRGAHDQALHNNMAPEIGNHSESEADSDLEETVVINLKVSAPIDIPERDSSANQVEVDSSTSQDEIKHGFGTGARSQASPVSIINHSFLLRGQNNSAPTGISIKGEKVQDLQVGSAPK</sequence>
<proteinExistence type="predicted"/>
<feature type="region of interest" description="Disordered" evidence="1">
    <location>
        <begin position="363"/>
        <end position="411"/>
    </location>
</feature>
<keyword evidence="2" id="KW-1133">Transmembrane helix</keyword>
<evidence type="ECO:0000313" key="4">
    <source>
        <dbReference type="Proteomes" id="UP000254968"/>
    </source>
</evidence>
<feature type="compositionally biased region" description="Basic and acidic residues" evidence="1">
    <location>
        <begin position="381"/>
        <end position="391"/>
    </location>
</feature>
<dbReference type="Proteomes" id="UP000254968">
    <property type="component" value="Unassembled WGS sequence"/>
</dbReference>
<evidence type="ECO:0000313" key="3">
    <source>
        <dbReference type="EMBL" id="STX29576.1"/>
    </source>
</evidence>
<keyword evidence="2" id="KW-0472">Membrane</keyword>
<dbReference type="RefSeq" id="WP_115303239.1">
    <property type="nucleotide sequence ID" value="NZ_CAAAHO010000002.1"/>
</dbReference>
<dbReference type="AlphaFoldDB" id="A0A378I4F5"/>
<dbReference type="EMBL" id="UGNV01000001">
    <property type="protein sequence ID" value="STX29576.1"/>
    <property type="molecule type" value="Genomic_DNA"/>
</dbReference>
<feature type="transmembrane region" description="Helical" evidence="2">
    <location>
        <begin position="278"/>
        <end position="300"/>
    </location>
</feature>